<evidence type="ECO:0008006" key="5">
    <source>
        <dbReference type="Google" id="ProtNLM"/>
    </source>
</evidence>
<organism evidence="1 3">
    <name type="scientific">Enterococcus moraviensis ATCC BAA-383</name>
    <dbReference type="NCBI Taxonomy" id="1158609"/>
    <lineage>
        <taxon>Bacteria</taxon>
        <taxon>Bacillati</taxon>
        <taxon>Bacillota</taxon>
        <taxon>Bacilli</taxon>
        <taxon>Lactobacillales</taxon>
        <taxon>Enterococcaceae</taxon>
        <taxon>Enterococcus</taxon>
    </lineage>
</organism>
<sequence length="275" mass="31458">MVGSKVEEFKVAHQKDKPLVLLNIWNEASANELIKNKIKLIPTGSYAMSDFYGYQDGEKMPFEEIMYVVEKINTPTNFITVDIESGYASNLPALASTIEKIVNSGAIGINIEDKKSNTDRLYSIEEQSKRLRCIKQKLTEINRELFINVRTDMYFMGDSAKNNQNEALLHQTIMRINAYEKTGIDGIFIPGLKNKEHIKTITKQTTLPVNIMLDVKEDSIADYLNSGVSRISFGPSIYLHYNDSEKNELTTFYTSLLAELAEYEEQERIELFRIK</sequence>
<gene>
    <name evidence="2" type="ORF">I586_02677</name>
    <name evidence="1" type="ORF">UAY_03345</name>
</gene>
<dbReference type="HOGENOM" id="CLU_027389_2_3_9"/>
<dbReference type="Pfam" id="PF13714">
    <property type="entry name" value="PEP_mutase"/>
    <property type="match status" value="1"/>
</dbReference>
<reference evidence="2 4" key="2">
    <citation type="submission" date="2013-03" db="EMBL/GenBank/DDBJ databases">
        <title>The Genome Sequence of Enterococcus moraviensis BAA-383 (PacBio/Illumina hybrid assembly).</title>
        <authorList>
            <consortium name="The Broad Institute Genomics Platform"/>
            <consortium name="The Broad Institute Genome Sequencing Center for Infectious Disease"/>
            <person name="Earl A."/>
            <person name="Russ C."/>
            <person name="Gilmore M."/>
            <person name="Surin D."/>
            <person name="Walker B."/>
            <person name="Young S."/>
            <person name="Zeng Q."/>
            <person name="Gargeya S."/>
            <person name="Fitzgerald M."/>
            <person name="Haas B."/>
            <person name="Abouelleil A."/>
            <person name="Allen A.W."/>
            <person name="Alvarado L."/>
            <person name="Arachchi H.M."/>
            <person name="Berlin A.M."/>
            <person name="Chapman S.B."/>
            <person name="Gainer-Dewar J."/>
            <person name="Goldberg J."/>
            <person name="Griggs A."/>
            <person name="Gujja S."/>
            <person name="Hansen M."/>
            <person name="Howarth C."/>
            <person name="Imamovic A."/>
            <person name="Ireland A."/>
            <person name="Larimer J."/>
            <person name="McCowan C."/>
            <person name="Murphy C."/>
            <person name="Pearson M."/>
            <person name="Poon T.W."/>
            <person name="Priest M."/>
            <person name="Roberts A."/>
            <person name="Saif S."/>
            <person name="Shea T."/>
            <person name="Sisk P."/>
            <person name="Sykes S."/>
            <person name="Wortman J."/>
            <person name="Nusbaum C."/>
            <person name="Birren B."/>
        </authorList>
    </citation>
    <scope>NUCLEOTIDE SEQUENCE [LARGE SCALE GENOMIC DNA]</scope>
    <source>
        <strain evidence="2 4">ATCC BAA-383</strain>
    </source>
</reference>
<dbReference type="Proteomes" id="UP000014157">
    <property type="component" value="Unassembled WGS sequence"/>
</dbReference>
<evidence type="ECO:0000313" key="3">
    <source>
        <dbReference type="Proteomes" id="UP000013781"/>
    </source>
</evidence>
<dbReference type="PANTHER" id="PTHR42905">
    <property type="entry name" value="PHOSPHOENOLPYRUVATE CARBOXYLASE"/>
    <property type="match status" value="1"/>
</dbReference>
<dbReference type="PANTHER" id="PTHR42905:SF16">
    <property type="entry name" value="CARBOXYPHOSPHONOENOLPYRUVATE PHOSPHONOMUTASE-LIKE PROTEIN (AFU_ORTHOLOGUE AFUA_5G07230)"/>
    <property type="match status" value="1"/>
</dbReference>
<evidence type="ECO:0000313" key="1">
    <source>
        <dbReference type="EMBL" id="EOH95919.1"/>
    </source>
</evidence>
<protein>
    <recommendedName>
        <fullName evidence="5">Carboxyvinyl-carboxyphosphonate phosphorylmutase</fullName>
    </recommendedName>
</protein>
<dbReference type="InterPro" id="IPR039556">
    <property type="entry name" value="ICL/PEPM"/>
</dbReference>
<evidence type="ECO:0000313" key="2">
    <source>
        <dbReference type="EMBL" id="EOT66406.1"/>
    </source>
</evidence>
<evidence type="ECO:0000313" key="4">
    <source>
        <dbReference type="Proteomes" id="UP000014157"/>
    </source>
</evidence>
<name>R2T6P6_9ENTE</name>
<dbReference type="AlphaFoldDB" id="R2T6P6"/>
<dbReference type="RefSeq" id="WP_010766650.1">
    <property type="nucleotide sequence ID" value="NZ_ASWB01000003.1"/>
</dbReference>
<dbReference type="InterPro" id="IPR040442">
    <property type="entry name" value="Pyrv_kinase-like_dom_sf"/>
</dbReference>
<dbReference type="STRING" id="155617.RV09_GL002298"/>
<keyword evidence="4" id="KW-1185">Reference proteome</keyword>
<proteinExistence type="predicted"/>
<reference evidence="1 3" key="1">
    <citation type="submission" date="2013-02" db="EMBL/GenBank/DDBJ databases">
        <title>The Genome Sequence of Enterococcus moraviensis BAA-383.</title>
        <authorList>
            <consortium name="The Broad Institute Genome Sequencing Platform"/>
            <consortium name="The Broad Institute Genome Sequencing Center for Infectious Disease"/>
            <person name="Earl A.M."/>
            <person name="Gilmore M.S."/>
            <person name="Lebreton F."/>
            <person name="Walker B."/>
            <person name="Young S.K."/>
            <person name="Zeng Q."/>
            <person name="Gargeya S."/>
            <person name="Fitzgerald M."/>
            <person name="Haas B."/>
            <person name="Abouelleil A."/>
            <person name="Alvarado L."/>
            <person name="Arachchi H.M."/>
            <person name="Berlin A.M."/>
            <person name="Chapman S.B."/>
            <person name="Dewar J."/>
            <person name="Goldberg J."/>
            <person name="Griggs A."/>
            <person name="Gujja S."/>
            <person name="Hansen M."/>
            <person name="Howarth C."/>
            <person name="Imamovic A."/>
            <person name="Larimer J."/>
            <person name="McCowan C."/>
            <person name="Murphy C."/>
            <person name="Neiman D."/>
            <person name="Pearson M."/>
            <person name="Priest M."/>
            <person name="Roberts A."/>
            <person name="Saif S."/>
            <person name="Shea T."/>
            <person name="Sisk P."/>
            <person name="Sykes S."/>
            <person name="Wortman J."/>
            <person name="Nusbaum C."/>
            <person name="Birren B."/>
        </authorList>
    </citation>
    <scope>NUCLEOTIDE SEQUENCE [LARGE SCALE GENOMIC DNA]</scope>
    <source>
        <strain evidence="1 3">ATCC BAA-383</strain>
    </source>
</reference>
<dbReference type="PATRIC" id="fig|1158609.3.peg.3269"/>
<comment type="caution">
    <text evidence="1">The sequence shown here is derived from an EMBL/GenBank/DDBJ whole genome shotgun (WGS) entry which is preliminary data.</text>
</comment>
<dbReference type="EMBL" id="ASWB01000003">
    <property type="protein sequence ID" value="EOT66406.1"/>
    <property type="molecule type" value="Genomic_DNA"/>
</dbReference>
<dbReference type="OrthoDB" id="9780430at2"/>
<dbReference type="EMBL" id="AJAS01000026">
    <property type="protein sequence ID" value="EOH95919.1"/>
    <property type="molecule type" value="Genomic_DNA"/>
</dbReference>
<dbReference type="SUPFAM" id="SSF51621">
    <property type="entry name" value="Phosphoenolpyruvate/pyruvate domain"/>
    <property type="match status" value="1"/>
</dbReference>
<dbReference type="Proteomes" id="UP000013781">
    <property type="component" value="Unassembled WGS sequence"/>
</dbReference>
<dbReference type="InterPro" id="IPR015813">
    <property type="entry name" value="Pyrv/PenolPyrv_kinase-like_dom"/>
</dbReference>
<accession>R2T6P6</accession>
<dbReference type="CDD" id="cd00377">
    <property type="entry name" value="ICL_PEPM"/>
    <property type="match status" value="1"/>
</dbReference>
<dbReference type="Gene3D" id="3.20.20.60">
    <property type="entry name" value="Phosphoenolpyruvate-binding domains"/>
    <property type="match status" value="1"/>
</dbReference>
<dbReference type="eggNOG" id="COG2513">
    <property type="taxonomic scope" value="Bacteria"/>
</dbReference>
<dbReference type="GO" id="GO:0003824">
    <property type="term" value="F:catalytic activity"/>
    <property type="evidence" value="ECO:0007669"/>
    <property type="project" value="InterPro"/>
</dbReference>